<sequence>MARPLRIEFPGALYHVTSRGNARQNIFKDDLDRRQFLKIYARNYSRLGWRCYAYCLMSNHYHFVIETPLPNLSAGMRDLNGNYTRFFNTRHERVGHLFQGRYKAFLVDRDEYLLEAVRYVELNPVRAEIVASPEKWNWSSYRSTVGIANSPVWLHSQEVLQHFNGSASQAKMEYSSFISEGIPHCDSIYDLVKKNLYLGNDSFVGNIEKAIRDQKTLSSEIPREQHPESKPHKSLSYYEKAYTDQREGMARAYESGDFTISEIARFYQVHYSTVSRVVKKFRKE</sequence>
<dbReference type="Pfam" id="PF01797">
    <property type="entry name" value="Y1_Tnp"/>
    <property type="match status" value="1"/>
</dbReference>
<evidence type="ECO:0000256" key="1">
    <source>
        <dbReference type="SAM" id="MobiDB-lite"/>
    </source>
</evidence>
<evidence type="ECO:0000259" key="2">
    <source>
        <dbReference type="SMART" id="SM01321"/>
    </source>
</evidence>
<gene>
    <name evidence="3" type="ordered locus">Amico_1775</name>
</gene>
<feature type="region of interest" description="Disordered" evidence="1">
    <location>
        <begin position="216"/>
        <end position="236"/>
    </location>
</feature>
<feature type="compositionally biased region" description="Basic and acidic residues" evidence="1">
    <location>
        <begin position="216"/>
        <end position="231"/>
    </location>
</feature>
<dbReference type="GO" id="GO:0003677">
    <property type="term" value="F:DNA binding"/>
    <property type="evidence" value="ECO:0007669"/>
    <property type="project" value="InterPro"/>
</dbReference>
<dbReference type="RefSeq" id="WP_013049150.1">
    <property type="nucleotide sequence ID" value="NC_014011.1"/>
</dbReference>
<dbReference type="SUPFAM" id="SSF143422">
    <property type="entry name" value="Transposase IS200-like"/>
    <property type="match status" value="1"/>
</dbReference>
<accession>D5EH56</accession>
<reference evidence="3 4" key="1">
    <citation type="journal article" date="2010" name="Stand. Genomic Sci.">
        <title>Complete genome sequence of Aminobacterium colombiense type strain (ALA-1).</title>
        <authorList>
            <person name="Chertkov O."/>
            <person name="Sikorski J."/>
            <person name="Brambilla E."/>
            <person name="Lapidus A."/>
            <person name="Copeland A."/>
            <person name="Glavina Del Rio T."/>
            <person name="Nolan M."/>
            <person name="Lucas S."/>
            <person name="Tice H."/>
            <person name="Cheng J.F."/>
            <person name="Han C."/>
            <person name="Detter J.C."/>
            <person name="Bruce D."/>
            <person name="Tapia R."/>
            <person name="Goodwin L."/>
            <person name="Pitluck S."/>
            <person name="Liolios K."/>
            <person name="Ivanova N."/>
            <person name="Mavromatis K."/>
            <person name="Ovchinnikova G."/>
            <person name="Pati A."/>
            <person name="Chen A."/>
            <person name="Palaniappan K."/>
            <person name="Land M."/>
            <person name="Hauser L."/>
            <person name="Chang Y.J."/>
            <person name="Jeffries C.D."/>
            <person name="Spring S."/>
            <person name="Rohde M."/>
            <person name="Goker M."/>
            <person name="Bristow J."/>
            <person name="Eisen J.A."/>
            <person name="Markowitz V."/>
            <person name="Hugenholtz P."/>
            <person name="Kyrpides N.C."/>
            <person name="Klenk H.P."/>
        </authorList>
    </citation>
    <scope>NUCLEOTIDE SEQUENCE [LARGE SCALE GENOMIC DNA]</scope>
    <source>
        <strain evidence="4">DSM 12261 / ALA-1</strain>
    </source>
</reference>
<keyword evidence="4" id="KW-1185">Reference proteome</keyword>
<proteinExistence type="predicted"/>
<dbReference type="Gene3D" id="3.30.70.1290">
    <property type="entry name" value="Transposase IS200-like"/>
    <property type="match status" value="1"/>
</dbReference>
<dbReference type="Pfam" id="PF13518">
    <property type="entry name" value="HTH_28"/>
    <property type="match status" value="1"/>
</dbReference>
<feature type="domain" description="Transposase IS200-like" evidence="2">
    <location>
        <begin position="9"/>
        <end position="123"/>
    </location>
</feature>
<dbReference type="InterPro" id="IPR002686">
    <property type="entry name" value="Transposase_17"/>
</dbReference>
<dbReference type="InterPro" id="IPR036515">
    <property type="entry name" value="Transposase_17_sf"/>
</dbReference>
<dbReference type="EMBL" id="CP001997">
    <property type="protein sequence ID" value="ADE57888.1"/>
    <property type="molecule type" value="Genomic_DNA"/>
</dbReference>
<dbReference type="AlphaFoldDB" id="D5EH56"/>
<evidence type="ECO:0000313" key="3">
    <source>
        <dbReference type="EMBL" id="ADE57888.1"/>
    </source>
</evidence>
<organism evidence="3 4">
    <name type="scientific">Aminobacterium colombiense (strain DSM 12261 / ALA-1)</name>
    <dbReference type="NCBI Taxonomy" id="572547"/>
    <lineage>
        <taxon>Bacteria</taxon>
        <taxon>Thermotogati</taxon>
        <taxon>Synergistota</taxon>
        <taxon>Synergistia</taxon>
        <taxon>Synergistales</taxon>
        <taxon>Aminobacteriaceae</taxon>
        <taxon>Aminobacterium</taxon>
    </lineage>
</organism>
<dbReference type="PANTHER" id="PTHR34322">
    <property type="entry name" value="TRANSPOSASE, Y1_TNP DOMAIN-CONTAINING"/>
    <property type="match status" value="1"/>
</dbReference>
<dbReference type="InterPro" id="IPR055247">
    <property type="entry name" value="InsJ-like_HTH"/>
</dbReference>
<protein>
    <recommendedName>
        <fullName evidence="2">Transposase IS200-like domain-containing protein</fullName>
    </recommendedName>
</protein>
<dbReference type="eggNOG" id="COG1943">
    <property type="taxonomic scope" value="Bacteria"/>
</dbReference>
<dbReference type="PANTHER" id="PTHR34322:SF2">
    <property type="entry name" value="TRANSPOSASE IS200-LIKE DOMAIN-CONTAINING PROTEIN"/>
    <property type="match status" value="1"/>
</dbReference>
<dbReference type="GO" id="GO:0004803">
    <property type="term" value="F:transposase activity"/>
    <property type="evidence" value="ECO:0007669"/>
    <property type="project" value="InterPro"/>
</dbReference>
<dbReference type="STRING" id="572547.Amico_1775"/>
<dbReference type="GO" id="GO:0006313">
    <property type="term" value="P:DNA transposition"/>
    <property type="evidence" value="ECO:0007669"/>
    <property type="project" value="InterPro"/>
</dbReference>
<dbReference type="HOGENOM" id="CLU_068226_0_1_0"/>
<dbReference type="SMART" id="SM01321">
    <property type="entry name" value="Y1_Tnp"/>
    <property type="match status" value="1"/>
</dbReference>
<name>D5EH56_AMICL</name>
<dbReference type="Proteomes" id="UP000002366">
    <property type="component" value="Chromosome"/>
</dbReference>
<dbReference type="OrthoDB" id="9788881at2"/>
<dbReference type="KEGG" id="aco:Amico_1775"/>
<evidence type="ECO:0000313" key="4">
    <source>
        <dbReference type="Proteomes" id="UP000002366"/>
    </source>
</evidence>